<proteinExistence type="predicted"/>
<reference evidence="3 4" key="1">
    <citation type="submission" date="2015-06" db="EMBL/GenBank/DDBJ databases">
        <title>Genome sequence of Mycobacterium kumamotonense strain Roo.</title>
        <authorList>
            <person name="Greninger A.L."/>
            <person name="Cunningham G."/>
            <person name="Miller S."/>
        </authorList>
    </citation>
    <scope>NUCLEOTIDE SEQUENCE [LARGE SCALE GENOMIC DNA]</scope>
    <source>
        <strain evidence="3 4">Roo</strain>
    </source>
</reference>
<keyword evidence="4" id="KW-1185">Reference proteome</keyword>
<protein>
    <recommendedName>
        <fullName evidence="2">DUF732 domain-containing protein</fullName>
    </recommendedName>
</protein>
<feature type="chain" id="PRO_5008613902" description="DUF732 domain-containing protein" evidence="1">
    <location>
        <begin position="28"/>
        <end position="120"/>
    </location>
</feature>
<sequence length="120" mass="12812">MGMRMTVGMVVTWLAVVAAVQAAPAHADETGFIQILDRSPSIYNRPTVIRTGYEVCQILRGGTISTARATVPQAVLHAGSVVQAAMNPAQQRQGSTTLVVAAAQELCPDQMPITRAYFNK</sequence>
<dbReference type="AlphaFoldDB" id="A0A1B8S8C8"/>
<accession>A0A1B8S8C8</accession>
<evidence type="ECO:0000259" key="2">
    <source>
        <dbReference type="Pfam" id="PF05305"/>
    </source>
</evidence>
<dbReference type="InterPro" id="IPR007969">
    <property type="entry name" value="DUF732"/>
</dbReference>
<evidence type="ECO:0000313" key="3">
    <source>
        <dbReference type="EMBL" id="OBY28993.1"/>
    </source>
</evidence>
<feature type="domain" description="DUF732" evidence="2">
    <location>
        <begin position="29"/>
        <end position="109"/>
    </location>
</feature>
<name>A0A1B8S8C8_9MYCO</name>
<dbReference type="EMBL" id="LFOE01000251">
    <property type="protein sequence ID" value="OBY28993.1"/>
    <property type="molecule type" value="Genomic_DNA"/>
</dbReference>
<comment type="caution">
    <text evidence="3">The sequence shown here is derived from an EMBL/GenBank/DDBJ whole genome shotgun (WGS) entry which is preliminary data.</text>
</comment>
<dbReference type="Pfam" id="PF05305">
    <property type="entry name" value="DUF732"/>
    <property type="match status" value="1"/>
</dbReference>
<dbReference type="Proteomes" id="UP000092668">
    <property type="component" value="Unassembled WGS sequence"/>
</dbReference>
<evidence type="ECO:0000313" key="4">
    <source>
        <dbReference type="Proteomes" id="UP000092668"/>
    </source>
</evidence>
<gene>
    <name evidence="3" type="ORF">ACT18_25500</name>
</gene>
<feature type="signal peptide" evidence="1">
    <location>
        <begin position="1"/>
        <end position="27"/>
    </location>
</feature>
<keyword evidence="1" id="KW-0732">Signal</keyword>
<organism evidence="3 4">
    <name type="scientific">Mycolicibacter kumamotonensis</name>
    <dbReference type="NCBI Taxonomy" id="354243"/>
    <lineage>
        <taxon>Bacteria</taxon>
        <taxon>Bacillati</taxon>
        <taxon>Actinomycetota</taxon>
        <taxon>Actinomycetes</taxon>
        <taxon>Mycobacteriales</taxon>
        <taxon>Mycobacteriaceae</taxon>
        <taxon>Mycolicibacter</taxon>
    </lineage>
</organism>
<evidence type="ECO:0000256" key="1">
    <source>
        <dbReference type="SAM" id="SignalP"/>
    </source>
</evidence>